<gene>
    <name evidence="1" type="ORF">AO382_1829</name>
</gene>
<sequence>MVITTEFGKEAPKTVAKFSQYQQDAILSQLQNIEHLSDEQINDILSEAAKWDEGGIYRVALHTATAALTTGTIEGAVTTGGVAAAAPTIDKLSEQITEQLVKAGISEDTAQNATSLITSLAIATVTQSAGVDASSTVMAVNADAFNRQLHPDEIRFILDKDRVKRFADKYGLSIEEAEKELAIVATAYHDLQWAEAFEKDGDKLNVLHEDQDRAFDFLYYDEDVQNYWHNSTEANSGMKLFEDDLTDKVRGDSFKNLDELMRAAAHDQTVREYIKLIWVNKDPALATFEYNKGVTNAYNTANTNPIETTKLILDDFIDLIPNIIKSVQSSDIGPIDSVRGVKDYERLLQLQGNYYDYGYLKASQDIENSQKIWMTMPAAEVSALAAEKVLLGRNVGYDKLASTQENTVKIENNVNVDNPGLAVHAVREFTATKGNPVIHRAENINLGQTIDRDGLTRVDKIKELSDDQIANNLGLENRWQLSYHPTGYPAWKPGTEVVDRVLDKPEKMRMVIDKDQYDQLMGQGKKYENYTPEQRKQALGGWATQEPINSVADMRQRLAVTEDFKSNIAKDGTPNKFYVVEFEVQAGVGVREGIAGTMFDNKTGQVMPGGVKQINFAKENAYTDPDKFIIDLDSIKEIK</sequence>
<protein>
    <submittedName>
        <fullName evidence="1">Uncharacterized protein</fullName>
    </submittedName>
</protein>
<reference evidence="1 2" key="1">
    <citation type="journal article" date="2016" name="Genome Biol. Evol.">
        <title>Comparative Genomic Analyses of the Moraxella catarrhalis Serosensitive and Seroresistant Lineages Demonstrate Their Independent Evolution.</title>
        <authorList>
            <person name="Earl J.P."/>
            <person name="de Vries S.P."/>
            <person name="Ahmed A."/>
            <person name="Powell E."/>
            <person name="Schultz M.P."/>
            <person name="Hermans P.W."/>
            <person name="Hill D.J."/>
            <person name="Zhou Z."/>
            <person name="Constantinidou C.I."/>
            <person name="Hu F.Z."/>
            <person name="Bootsma H.J."/>
            <person name="Ehrlich G.D."/>
        </authorList>
    </citation>
    <scope>NUCLEOTIDE SEQUENCE [LARGE SCALE GENOMIC DNA]</scope>
    <source>
        <strain evidence="1 2">Z7574</strain>
    </source>
</reference>
<dbReference type="AlphaFoldDB" id="A0A7Z1A3K8"/>
<evidence type="ECO:0000313" key="1">
    <source>
        <dbReference type="EMBL" id="OAV00037.1"/>
    </source>
</evidence>
<dbReference type="EMBL" id="LXHE01000017">
    <property type="protein sequence ID" value="OAV00037.1"/>
    <property type="molecule type" value="Genomic_DNA"/>
</dbReference>
<evidence type="ECO:0000313" key="2">
    <source>
        <dbReference type="Proteomes" id="UP000078446"/>
    </source>
</evidence>
<organism evidence="1 2">
    <name type="scientific">Moraxella catarrhalis</name>
    <name type="common">Branhamella catarrhalis</name>
    <dbReference type="NCBI Taxonomy" id="480"/>
    <lineage>
        <taxon>Bacteria</taxon>
        <taxon>Pseudomonadati</taxon>
        <taxon>Pseudomonadota</taxon>
        <taxon>Gammaproteobacteria</taxon>
        <taxon>Moraxellales</taxon>
        <taxon>Moraxellaceae</taxon>
        <taxon>Moraxella</taxon>
    </lineage>
</organism>
<comment type="caution">
    <text evidence="1">The sequence shown here is derived from an EMBL/GenBank/DDBJ whole genome shotgun (WGS) entry which is preliminary data.</text>
</comment>
<proteinExistence type="predicted"/>
<accession>A0A7Z1A3K8</accession>
<name>A0A7Z1A3K8_MORCA</name>
<dbReference type="Proteomes" id="UP000078446">
    <property type="component" value="Unassembled WGS sequence"/>
</dbReference>